<dbReference type="InterPro" id="IPR001547">
    <property type="entry name" value="Glyco_hydro_5"/>
</dbReference>
<feature type="domain" description="Glycoside hydrolase family 5" evidence="6">
    <location>
        <begin position="59"/>
        <end position="321"/>
    </location>
</feature>
<reference evidence="7 8" key="1">
    <citation type="journal article" date="2019" name="Int. J. Syst. Evol. Microbiol.">
        <title>Capsulimonas corticalis gen. nov., sp. nov., an aerobic capsulated bacterium, of a novel bacterial order, Capsulimonadales ord. nov., of the class Armatimonadia of the phylum Armatimonadetes.</title>
        <authorList>
            <person name="Li J."/>
            <person name="Kudo C."/>
            <person name="Tonouchi A."/>
        </authorList>
    </citation>
    <scope>NUCLEOTIDE SEQUENCE [LARGE SCALE GENOMIC DNA]</scope>
    <source>
        <strain evidence="7 8">AX-7</strain>
    </source>
</reference>
<dbReference type="PANTHER" id="PTHR34142">
    <property type="entry name" value="ENDO-BETA-1,4-GLUCANASE A"/>
    <property type="match status" value="1"/>
</dbReference>
<gene>
    <name evidence="7" type="primary">egl</name>
    <name evidence="7" type="ORF">CCAX7_43180</name>
</gene>
<protein>
    <recommendedName>
        <fullName evidence="2">cellulase</fullName>
        <ecNumber evidence="2">3.2.1.4</ecNumber>
    </recommendedName>
</protein>
<evidence type="ECO:0000313" key="8">
    <source>
        <dbReference type="Proteomes" id="UP000287394"/>
    </source>
</evidence>
<comment type="catalytic activity">
    <reaction evidence="1">
        <text>Endohydrolysis of (1-&gt;4)-beta-D-glucosidic linkages in cellulose, lichenin and cereal beta-D-glucans.</text>
        <dbReference type="EC" id="3.2.1.4"/>
    </reaction>
</comment>
<keyword evidence="3 5" id="KW-0378">Hydrolase</keyword>
<dbReference type="Proteomes" id="UP000287394">
    <property type="component" value="Chromosome"/>
</dbReference>
<evidence type="ECO:0000259" key="6">
    <source>
        <dbReference type="Pfam" id="PF00150"/>
    </source>
</evidence>
<comment type="similarity">
    <text evidence="5">Belongs to the glycosyl hydrolase 5 (cellulase A) family.</text>
</comment>
<evidence type="ECO:0000256" key="4">
    <source>
        <dbReference type="ARBA" id="ARBA00023295"/>
    </source>
</evidence>
<keyword evidence="8" id="KW-1185">Reference proteome</keyword>
<dbReference type="GO" id="GO:0008810">
    <property type="term" value="F:cellulase activity"/>
    <property type="evidence" value="ECO:0007669"/>
    <property type="project" value="UniProtKB-EC"/>
</dbReference>
<dbReference type="Gene3D" id="3.20.20.80">
    <property type="entry name" value="Glycosidases"/>
    <property type="match status" value="1"/>
</dbReference>
<dbReference type="GO" id="GO:0009251">
    <property type="term" value="P:glucan catabolic process"/>
    <property type="evidence" value="ECO:0007669"/>
    <property type="project" value="TreeGrafter"/>
</dbReference>
<dbReference type="KEGG" id="ccot:CCAX7_43180"/>
<dbReference type="InterPro" id="IPR018087">
    <property type="entry name" value="Glyco_hydro_5_CS"/>
</dbReference>
<evidence type="ECO:0000256" key="5">
    <source>
        <dbReference type="RuleBase" id="RU361153"/>
    </source>
</evidence>
<dbReference type="PANTHER" id="PTHR34142:SF1">
    <property type="entry name" value="GLYCOSIDE HYDROLASE FAMILY 5 DOMAIN-CONTAINING PROTEIN"/>
    <property type="match status" value="1"/>
</dbReference>
<name>A0A402CXL2_9BACT</name>
<evidence type="ECO:0000256" key="2">
    <source>
        <dbReference type="ARBA" id="ARBA00012601"/>
    </source>
</evidence>
<dbReference type="PROSITE" id="PS00659">
    <property type="entry name" value="GLYCOSYL_HYDROL_F5"/>
    <property type="match status" value="1"/>
</dbReference>
<evidence type="ECO:0000256" key="3">
    <source>
        <dbReference type="ARBA" id="ARBA00022801"/>
    </source>
</evidence>
<sequence>MSGILRSGNLVRPLCLMASLFVSVPASAAPASPEDAAPRPLPFTGVNLAGGEFGAPKAGVAQVYGKNFVYPSTSEFDYFASHGVNVIRLPIHWEVLQPEMNKPLDPVELSRLQAVVKDALKHRLVIILDPHNYARYYDKIVGTPDVPAAAFADFWSRLSATFQDDPRVWFGLMNEPHDMPASQWLGDANAAIAAIRKTGAKNLILVPGVRWTGAGSWLDGDADANGAVMLGVKDPKNHYVYEVHQYLDVDGSGTHKEVVSPTIGVERLQKFTEWCRQHHQRAFLGEVAVAASPEGEAAIENMLTDMEKNRDVWVGYSWWAAGPWWGDYMFTLEPKDGVDRPQMGYLKAHLQGPPAL</sequence>
<dbReference type="EC" id="3.2.1.4" evidence="2"/>
<evidence type="ECO:0000256" key="1">
    <source>
        <dbReference type="ARBA" id="ARBA00000966"/>
    </source>
</evidence>
<dbReference type="Pfam" id="PF00150">
    <property type="entry name" value="Cellulase"/>
    <property type="match status" value="1"/>
</dbReference>
<proteinExistence type="inferred from homology"/>
<dbReference type="RefSeq" id="WP_218025623.1">
    <property type="nucleotide sequence ID" value="NZ_AP025739.1"/>
</dbReference>
<keyword evidence="4 5" id="KW-0326">Glycosidase</keyword>
<evidence type="ECO:0000313" key="7">
    <source>
        <dbReference type="EMBL" id="BDI32267.1"/>
    </source>
</evidence>
<dbReference type="InterPro" id="IPR017853">
    <property type="entry name" value="GH"/>
</dbReference>
<dbReference type="AlphaFoldDB" id="A0A402CXL2"/>
<accession>A0A402CXL2</accession>
<organism evidence="7 8">
    <name type="scientific">Capsulimonas corticalis</name>
    <dbReference type="NCBI Taxonomy" id="2219043"/>
    <lineage>
        <taxon>Bacteria</taxon>
        <taxon>Bacillati</taxon>
        <taxon>Armatimonadota</taxon>
        <taxon>Armatimonadia</taxon>
        <taxon>Capsulimonadales</taxon>
        <taxon>Capsulimonadaceae</taxon>
        <taxon>Capsulimonas</taxon>
    </lineage>
</organism>
<dbReference type="SUPFAM" id="SSF51445">
    <property type="entry name" value="(Trans)glycosidases"/>
    <property type="match status" value="1"/>
</dbReference>
<dbReference type="EMBL" id="AP025739">
    <property type="protein sequence ID" value="BDI32267.1"/>
    <property type="molecule type" value="Genomic_DNA"/>
</dbReference>